<comment type="caution">
    <text evidence="1">The sequence shown here is derived from an EMBL/GenBank/DDBJ whole genome shotgun (WGS) entry which is preliminary data.</text>
</comment>
<proteinExistence type="predicted"/>
<dbReference type="Pfam" id="PF14100">
    <property type="entry name" value="DUF6807"/>
    <property type="match status" value="1"/>
</dbReference>
<name>A0A4Y9QYL5_9MICO</name>
<reference evidence="1 2" key="1">
    <citation type="journal article" date="2018" name="J. Microbiol.">
        <title>Leifsonia flava sp. nov., a novel actinobacterium isolated from the rhizosphere of Aquilegia viridiflora.</title>
        <authorList>
            <person name="Cai Y."/>
            <person name="Tao W.Z."/>
            <person name="Ma Y.J."/>
            <person name="Cheng J."/>
            <person name="Zhang M.Y."/>
            <person name="Zhang Y.X."/>
        </authorList>
    </citation>
    <scope>NUCLEOTIDE SEQUENCE [LARGE SCALE GENOMIC DNA]</scope>
    <source>
        <strain evidence="1 2">SYP-B2174</strain>
    </source>
</reference>
<dbReference type="EMBL" id="SPQZ01000004">
    <property type="protein sequence ID" value="TFV96878.1"/>
    <property type="molecule type" value="Genomic_DNA"/>
</dbReference>
<dbReference type="RefSeq" id="WP_135120836.1">
    <property type="nucleotide sequence ID" value="NZ_SPQZ01000004.1"/>
</dbReference>
<evidence type="ECO:0000313" key="2">
    <source>
        <dbReference type="Proteomes" id="UP000298127"/>
    </source>
</evidence>
<accession>A0A4Y9QYL5</accession>
<dbReference type="InterPro" id="IPR029475">
    <property type="entry name" value="DUF6807"/>
</dbReference>
<dbReference type="Proteomes" id="UP000298127">
    <property type="component" value="Unassembled WGS sequence"/>
</dbReference>
<evidence type="ECO:0008006" key="3">
    <source>
        <dbReference type="Google" id="ProtNLM"/>
    </source>
</evidence>
<dbReference type="AlphaFoldDB" id="A0A4Y9QYL5"/>
<keyword evidence="2" id="KW-1185">Reference proteome</keyword>
<evidence type="ECO:0000313" key="1">
    <source>
        <dbReference type="EMBL" id="TFV96878.1"/>
    </source>
</evidence>
<protein>
    <recommendedName>
        <fullName evidence="3">Oxidoreductase</fullName>
    </recommendedName>
</protein>
<sequence length="314" mass="34889">MSITVTHELDSHVIVRDGDVELARYTYRPDTVQLESPKPYLHPLRTRGGDPVTLFRPHDHVWHKGIAWSLPHVGDENFWGGPTYVHGQFYVQLENNGRAEHERMTELEATADAATIAHRLRWMTQDGRPIIEEDRRIGVHLVDDAWVLVFETAMRNASDATISIGSPTTKGRENAGYGGLFWRGPRSFTGGTVRTPLGDGGDELRGSRLEWMGFTGRQDGSGGTSTLVIVDDVENPRHPPQWFARSEEFACLCPAPFFSEELAFEAGESIRFRYAVVIADGHGEEGGAARLADLGRGLLDAGRVSNRLLEDSRS</sequence>
<gene>
    <name evidence="1" type="ORF">E4M00_12485</name>
</gene>
<organism evidence="1 2">
    <name type="scientific">Orlajensenia leifsoniae</name>
    <dbReference type="NCBI Taxonomy" id="2561933"/>
    <lineage>
        <taxon>Bacteria</taxon>
        <taxon>Bacillati</taxon>
        <taxon>Actinomycetota</taxon>
        <taxon>Actinomycetes</taxon>
        <taxon>Micrococcales</taxon>
        <taxon>Microbacteriaceae</taxon>
        <taxon>Orlajensenia</taxon>
    </lineage>
</organism>